<evidence type="ECO:0000256" key="2">
    <source>
        <dbReference type="SAM" id="SignalP"/>
    </source>
</evidence>
<evidence type="ECO:0000313" key="3">
    <source>
        <dbReference type="EMBL" id="SPU52820.1"/>
    </source>
</evidence>
<keyword evidence="2" id="KW-0732">Signal</keyword>
<name>A0A2X1B8R3_BREVE</name>
<sequence>MTRLFLSTLAATPALLACAPDTRMPESSYQWERRQERIERDWRGRQPTASQTPTTPAPKDKP</sequence>
<feature type="chain" id="PRO_5015892799" description="Lipoprotein" evidence="2">
    <location>
        <begin position="20"/>
        <end position="62"/>
    </location>
</feature>
<feature type="signal peptide" evidence="2">
    <location>
        <begin position="1"/>
        <end position="19"/>
    </location>
</feature>
<feature type="compositionally biased region" description="Basic and acidic residues" evidence="1">
    <location>
        <begin position="31"/>
        <end position="44"/>
    </location>
</feature>
<reference evidence="3 4" key="1">
    <citation type="submission" date="2018-06" db="EMBL/GenBank/DDBJ databases">
        <authorList>
            <consortium name="Pathogen Informatics"/>
            <person name="Doyle S."/>
        </authorList>
    </citation>
    <scope>NUCLEOTIDE SEQUENCE [LARGE SCALE GENOMIC DNA]</scope>
    <source>
        <strain evidence="3 4">NCTC11166</strain>
    </source>
</reference>
<evidence type="ECO:0008006" key="5">
    <source>
        <dbReference type="Google" id="ProtNLM"/>
    </source>
</evidence>
<dbReference type="EMBL" id="UAQP01000005">
    <property type="protein sequence ID" value="SPU52820.1"/>
    <property type="molecule type" value="Genomic_DNA"/>
</dbReference>
<dbReference type="PROSITE" id="PS51257">
    <property type="entry name" value="PROKAR_LIPOPROTEIN"/>
    <property type="match status" value="1"/>
</dbReference>
<evidence type="ECO:0000313" key="4">
    <source>
        <dbReference type="Proteomes" id="UP000251186"/>
    </source>
</evidence>
<proteinExistence type="predicted"/>
<dbReference type="Proteomes" id="UP000251186">
    <property type="component" value="Unassembled WGS sequence"/>
</dbReference>
<protein>
    <recommendedName>
        <fullName evidence="5">Lipoprotein</fullName>
    </recommendedName>
</protein>
<evidence type="ECO:0000256" key="1">
    <source>
        <dbReference type="SAM" id="MobiDB-lite"/>
    </source>
</evidence>
<feature type="region of interest" description="Disordered" evidence="1">
    <location>
        <begin position="21"/>
        <end position="62"/>
    </location>
</feature>
<accession>A0A2X1B8R3</accession>
<organism evidence="3 4">
    <name type="scientific">Brevundimonas vesicularis</name>
    <name type="common">Pseudomonas vesicularis</name>
    <dbReference type="NCBI Taxonomy" id="41276"/>
    <lineage>
        <taxon>Bacteria</taxon>
        <taxon>Pseudomonadati</taxon>
        <taxon>Pseudomonadota</taxon>
        <taxon>Alphaproteobacteria</taxon>
        <taxon>Caulobacterales</taxon>
        <taxon>Caulobacteraceae</taxon>
        <taxon>Brevundimonas</taxon>
    </lineage>
</organism>
<dbReference type="RefSeq" id="WP_038293444.1">
    <property type="nucleotide sequence ID" value="NZ_UAQP01000005.1"/>
</dbReference>
<gene>
    <name evidence="3" type="ORF">NCTC11166_01161</name>
</gene>
<dbReference type="AlphaFoldDB" id="A0A2X1B8R3"/>